<dbReference type="AlphaFoldDB" id="A0A7V4N431"/>
<dbReference type="Pfam" id="PF00753">
    <property type="entry name" value="Lactamase_B"/>
    <property type="match status" value="1"/>
</dbReference>
<dbReference type="InterPro" id="IPR001279">
    <property type="entry name" value="Metallo-B-lactamas"/>
</dbReference>
<evidence type="ECO:0000259" key="1">
    <source>
        <dbReference type="Pfam" id="PF00753"/>
    </source>
</evidence>
<accession>A0A7V4N431</accession>
<dbReference type="Gene3D" id="3.60.15.10">
    <property type="entry name" value="Ribonuclease Z/Hydroxyacylglutathione hydrolase-like"/>
    <property type="match status" value="1"/>
</dbReference>
<protein>
    <submittedName>
        <fullName evidence="2">MBL fold metallo-hydrolase</fullName>
    </submittedName>
</protein>
<gene>
    <name evidence="2" type="ORF">ENU91_00015</name>
</gene>
<dbReference type="InterPro" id="IPR041712">
    <property type="entry name" value="DHPS-like_MBL-fold"/>
</dbReference>
<dbReference type="CDD" id="cd07713">
    <property type="entry name" value="DHPS-like_MBL-fold"/>
    <property type="match status" value="1"/>
</dbReference>
<feature type="domain" description="Metallo-beta-lactamase" evidence="1">
    <location>
        <begin position="82"/>
        <end position="128"/>
    </location>
</feature>
<organism evidence="2">
    <name type="scientific">Thermodesulfobacterium geofontis</name>
    <dbReference type="NCBI Taxonomy" id="1295609"/>
    <lineage>
        <taxon>Bacteria</taxon>
        <taxon>Pseudomonadati</taxon>
        <taxon>Thermodesulfobacteriota</taxon>
        <taxon>Thermodesulfobacteria</taxon>
        <taxon>Thermodesulfobacteriales</taxon>
        <taxon>Thermodesulfobacteriaceae</taxon>
        <taxon>Thermodesulfobacterium</taxon>
    </lineage>
</organism>
<comment type="caution">
    <text evidence="2">The sequence shown here is derived from an EMBL/GenBank/DDBJ whole genome shotgun (WGS) entry which is preliminary data.</text>
</comment>
<dbReference type="InterPro" id="IPR052926">
    <property type="entry name" value="Metallo-beta-lactamase_dom"/>
</dbReference>
<proteinExistence type="predicted"/>
<reference evidence="2" key="1">
    <citation type="journal article" date="2020" name="mSystems">
        <title>Genome- and Community-Level Interaction Insights into Carbon Utilization and Element Cycling Functions of Hydrothermarchaeota in Hydrothermal Sediment.</title>
        <authorList>
            <person name="Zhou Z."/>
            <person name="Liu Y."/>
            <person name="Xu W."/>
            <person name="Pan J."/>
            <person name="Luo Z.H."/>
            <person name="Li M."/>
        </authorList>
    </citation>
    <scope>NUCLEOTIDE SEQUENCE [LARGE SCALE GENOMIC DNA]</scope>
    <source>
        <strain evidence="2">SpSt-711</strain>
    </source>
</reference>
<dbReference type="SUPFAM" id="SSF56281">
    <property type="entry name" value="Metallo-hydrolase/oxidoreductase"/>
    <property type="match status" value="1"/>
</dbReference>
<keyword evidence="2" id="KW-0378">Hydrolase</keyword>
<name>A0A7V4N431_9BACT</name>
<sequence length="311" mass="35117">MNLREADRVEITVLVDNYIDALLTQSTETVKRARISPNYTKEGKGLLAEHGLSCLIKVYADKEEHMILFDLAISPTCFFNNAELLEIDLNKVEAVVLSHGHFDHFGALEEFLKRIKKEIPVFLHPDAFLPRRLNLPNRILELPILDETKLKNAGAMLQKIKKPTLLASDLILVLGEVERITDFEKGFPGAEVKIDNEWVKDHFFDDQGVVIKVKNKGLVILSGCAHAGIINTIKYAMKITKTDKIHTVMGGFHLTGPIFEPLIDLTIKELKKINPDFIAPMHCTGWKAISQFAKEMPKEFLLNTVGTTYIF</sequence>
<dbReference type="InterPro" id="IPR036866">
    <property type="entry name" value="RibonucZ/Hydroxyglut_hydro"/>
</dbReference>
<dbReference type="GO" id="GO:0016740">
    <property type="term" value="F:transferase activity"/>
    <property type="evidence" value="ECO:0007669"/>
    <property type="project" value="TreeGrafter"/>
</dbReference>
<dbReference type="EMBL" id="DTEI01000001">
    <property type="protein sequence ID" value="HGU15043.1"/>
    <property type="molecule type" value="Genomic_DNA"/>
</dbReference>
<evidence type="ECO:0000313" key="2">
    <source>
        <dbReference type="EMBL" id="HGU15043.1"/>
    </source>
</evidence>
<dbReference type="GO" id="GO:0016787">
    <property type="term" value="F:hydrolase activity"/>
    <property type="evidence" value="ECO:0007669"/>
    <property type="project" value="UniProtKB-KW"/>
</dbReference>
<dbReference type="PANTHER" id="PTHR13754:SF18">
    <property type="entry name" value="7,8-DIHYDROPTERIN-6-METHYL-4-(BETA-D-RIBOFURANOSYL)-AMINOBENZENE-5'-PHOSPHATE SYNTHASE"/>
    <property type="match status" value="1"/>
</dbReference>
<dbReference type="PANTHER" id="PTHR13754">
    <property type="entry name" value="METALLO-BETA-LACTAMASE SUPERFAMILY PROTEIN"/>
    <property type="match status" value="1"/>
</dbReference>